<accession>A0A0N5D6V7</accession>
<protein>
    <submittedName>
        <fullName evidence="4">Propep_M14 domain-containing protein</fullName>
    </submittedName>
</protein>
<dbReference type="Proteomes" id="UP000276776">
    <property type="component" value="Unassembled WGS sequence"/>
</dbReference>
<name>A0A0N5D6V7_THECL</name>
<evidence type="ECO:0000313" key="2">
    <source>
        <dbReference type="EMBL" id="VDN06350.1"/>
    </source>
</evidence>
<proteinExistence type="predicted"/>
<dbReference type="WBParaSite" id="TCLT_0000877901-mRNA-1">
    <property type="protein sequence ID" value="TCLT_0000877901-mRNA-1"/>
    <property type="gene ID" value="TCLT_0000877901"/>
</dbReference>
<organism evidence="4">
    <name type="scientific">Thelazia callipaeda</name>
    <name type="common">Oriental eyeworm</name>
    <name type="synonym">Parasitic nematode</name>
    <dbReference type="NCBI Taxonomy" id="103827"/>
    <lineage>
        <taxon>Eukaryota</taxon>
        <taxon>Metazoa</taxon>
        <taxon>Ecdysozoa</taxon>
        <taxon>Nematoda</taxon>
        <taxon>Chromadorea</taxon>
        <taxon>Rhabditida</taxon>
        <taxon>Spirurina</taxon>
        <taxon>Spiruromorpha</taxon>
        <taxon>Thelazioidea</taxon>
        <taxon>Thelaziidae</taxon>
        <taxon>Thelazia</taxon>
    </lineage>
</organism>
<reference evidence="2 3" key="2">
    <citation type="submission" date="2018-11" db="EMBL/GenBank/DDBJ databases">
        <authorList>
            <consortium name="Pathogen Informatics"/>
        </authorList>
    </citation>
    <scope>NUCLEOTIDE SEQUENCE [LARGE SCALE GENOMIC DNA]</scope>
</reference>
<sequence length="132" mass="14871">MSLLNMSTTISLSLCFQNLVFGYGNWQKKQLSPALQLEDKINSLIQLRDLGYKRSYIGSTTHMLPSSVEFDNKLSKVMSLHDVEEGPVLNPVDQYVYNYLHIVKAGKKKSLSPAVDVEQLLQLPQMLADVGR</sequence>
<evidence type="ECO:0000313" key="4">
    <source>
        <dbReference type="WBParaSite" id="TCLT_0000877901-mRNA-1"/>
    </source>
</evidence>
<feature type="chain" id="PRO_5043126670" evidence="1">
    <location>
        <begin position="23"/>
        <end position="132"/>
    </location>
</feature>
<evidence type="ECO:0000313" key="3">
    <source>
        <dbReference type="Proteomes" id="UP000276776"/>
    </source>
</evidence>
<keyword evidence="3" id="KW-1185">Reference proteome</keyword>
<reference evidence="4" key="1">
    <citation type="submission" date="2017-02" db="UniProtKB">
        <authorList>
            <consortium name="WormBaseParasite"/>
        </authorList>
    </citation>
    <scope>IDENTIFICATION</scope>
</reference>
<feature type="signal peptide" evidence="1">
    <location>
        <begin position="1"/>
        <end position="22"/>
    </location>
</feature>
<evidence type="ECO:0000256" key="1">
    <source>
        <dbReference type="SAM" id="SignalP"/>
    </source>
</evidence>
<gene>
    <name evidence="2" type="ORF">TCLT_LOCUS8768</name>
</gene>
<dbReference type="OrthoDB" id="5831695at2759"/>
<dbReference type="EMBL" id="UYYF01004680">
    <property type="protein sequence ID" value="VDN06350.1"/>
    <property type="molecule type" value="Genomic_DNA"/>
</dbReference>
<dbReference type="AlphaFoldDB" id="A0A0N5D6V7"/>
<keyword evidence="1" id="KW-0732">Signal</keyword>